<dbReference type="EMBL" id="AWWV01010225">
    <property type="protein sequence ID" value="OMO81051.1"/>
    <property type="molecule type" value="Genomic_DNA"/>
</dbReference>
<dbReference type="Proteomes" id="UP000188268">
    <property type="component" value="Unassembled WGS sequence"/>
</dbReference>
<protein>
    <submittedName>
        <fullName evidence="1">Uncharacterized protein</fullName>
    </submittedName>
</protein>
<reference evidence="1 2" key="1">
    <citation type="submission" date="2013-09" db="EMBL/GenBank/DDBJ databases">
        <title>Corchorus capsularis genome sequencing.</title>
        <authorList>
            <person name="Alam M."/>
            <person name="Haque M.S."/>
            <person name="Islam M.S."/>
            <person name="Emdad E.M."/>
            <person name="Islam M.M."/>
            <person name="Ahmed B."/>
            <person name="Halim A."/>
            <person name="Hossen Q.M.M."/>
            <person name="Hossain M.Z."/>
            <person name="Ahmed R."/>
            <person name="Khan M.M."/>
            <person name="Islam R."/>
            <person name="Rashid M.M."/>
            <person name="Khan S.A."/>
            <person name="Rahman M.S."/>
            <person name="Alam M."/>
        </authorList>
    </citation>
    <scope>NUCLEOTIDE SEQUENCE [LARGE SCALE GENOMIC DNA]</scope>
    <source>
        <strain evidence="2">cv. CVL-1</strain>
        <tissue evidence="1">Whole seedling</tissue>
    </source>
</reference>
<proteinExistence type="predicted"/>
<sequence>MTYRQGGNVIEIELTGKAATAKLR</sequence>
<keyword evidence="2" id="KW-1185">Reference proteome</keyword>
<organism evidence="1 2">
    <name type="scientific">Corchorus capsularis</name>
    <name type="common">Jute</name>
    <dbReference type="NCBI Taxonomy" id="210143"/>
    <lineage>
        <taxon>Eukaryota</taxon>
        <taxon>Viridiplantae</taxon>
        <taxon>Streptophyta</taxon>
        <taxon>Embryophyta</taxon>
        <taxon>Tracheophyta</taxon>
        <taxon>Spermatophyta</taxon>
        <taxon>Magnoliopsida</taxon>
        <taxon>eudicotyledons</taxon>
        <taxon>Gunneridae</taxon>
        <taxon>Pentapetalae</taxon>
        <taxon>rosids</taxon>
        <taxon>malvids</taxon>
        <taxon>Malvales</taxon>
        <taxon>Malvaceae</taxon>
        <taxon>Grewioideae</taxon>
        <taxon>Apeibeae</taxon>
        <taxon>Corchorus</taxon>
    </lineage>
</organism>
<name>A0A1R3IEV5_COCAP</name>
<evidence type="ECO:0000313" key="1">
    <source>
        <dbReference type="EMBL" id="OMO81051.1"/>
    </source>
</evidence>
<accession>A0A1R3IEV5</accession>
<gene>
    <name evidence="1" type="ORF">CCACVL1_12642</name>
</gene>
<dbReference type="Gramene" id="OMO81051">
    <property type="protein sequence ID" value="OMO81051"/>
    <property type="gene ID" value="CCACVL1_12642"/>
</dbReference>
<dbReference type="AlphaFoldDB" id="A0A1R3IEV5"/>
<evidence type="ECO:0000313" key="2">
    <source>
        <dbReference type="Proteomes" id="UP000188268"/>
    </source>
</evidence>
<comment type="caution">
    <text evidence="1">The sequence shown here is derived from an EMBL/GenBank/DDBJ whole genome shotgun (WGS) entry which is preliminary data.</text>
</comment>